<organism evidence="3 4">
    <name type="scientific">Rugosimonospora acidiphila</name>
    <dbReference type="NCBI Taxonomy" id="556531"/>
    <lineage>
        <taxon>Bacteria</taxon>
        <taxon>Bacillati</taxon>
        <taxon>Actinomycetota</taxon>
        <taxon>Actinomycetes</taxon>
        <taxon>Micromonosporales</taxon>
        <taxon>Micromonosporaceae</taxon>
        <taxon>Rugosimonospora</taxon>
    </lineage>
</organism>
<keyword evidence="1" id="KW-0560">Oxidoreductase</keyword>
<protein>
    <submittedName>
        <fullName evidence="3">PPOX class F420-dependent oxidoreductase</fullName>
    </submittedName>
</protein>
<evidence type="ECO:0000259" key="2">
    <source>
        <dbReference type="Pfam" id="PF01243"/>
    </source>
</evidence>
<dbReference type="NCBIfam" id="TIGR03618">
    <property type="entry name" value="Rv1155_F420"/>
    <property type="match status" value="1"/>
</dbReference>
<dbReference type="SUPFAM" id="SSF50475">
    <property type="entry name" value="FMN-binding split barrel"/>
    <property type="match status" value="1"/>
</dbReference>
<proteinExistence type="predicted"/>
<dbReference type="RefSeq" id="WP_345626628.1">
    <property type="nucleotide sequence ID" value="NZ_BAABJQ010000003.1"/>
</dbReference>
<dbReference type="InterPro" id="IPR011576">
    <property type="entry name" value="Pyridox_Oxase_N"/>
</dbReference>
<dbReference type="InterPro" id="IPR019920">
    <property type="entry name" value="F420-binding_dom_put"/>
</dbReference>
<dbReference type="InterPro" id="IPR052019">
    <property type="entry name" value="F420H2_bilvrd_red/Heme_oxyg"/>
</dbReference>
<name>A0ABP9RMS0_9ACTN</name>
<dbReference type="PANTHER" id="PTHR35176:SF6">
    <property type="entry name" value="HEME OXYGENASE HI_0854-RELATED"/>
    <property type="match status" value="1"/>
</dbReference>
<keyword evidence="4" id="KW-1185">Reference proteome</keyword>
<dbReference type="EMBL" id="BAABJQ010000003">
    <property type="protein sequence ID" value="GAA5179786.1"/>
    <property type="molecule type" value="Genomic_DNA"/>
</dbReference>
<sequence length="144" mass="16225">MSLPPLPDDAVAMLRQPNPAVIATLRANGEPVTTATWYLWEDDGRVLINMDEGRVRLGHLRRDPRVSLTVLPEGDWYTHVTLIGRVTDIAADSDLSGIDRLSRQYTGAPYPTRDRPRVNAWIEIQRWHGWGSFKDSNQAVPPAE</sequence>
<evidence type="ECO:0000256" key="1">
    <source>
        <dbReference type="ARBA" id="ARBA00023002"/>
    </source>
</evidence>
<accession>A0ABP9RMS0</accession>
<reference evidence="4" key="1">
    <citation type="journal article" date="2019" name="Int. J. Syst. Evol. Microbiol.">
        <title>The Global Catalogue of Microorganisms (GCM) 10K type strain sequencing project: providing services to taxonomists for standard genome sequencing and annotation.</title>
        <authorList>
            <consortium name="The Broad Institute Genomics Platform"/>
            <consortium name="The Broad Institute Genome Sequencing Center for Infectious Disease"/>
            <person name="Wu L."/>
            <person name="Ma J."/>
        </authorList>
    </citation>
    <scope>NUCLEOTIDE SEQUENCE [LARGE SCALE GENOMIC DNA]</scope>
    <source>
        <strain evidence="4">JCM 18304</strain>
    </source>
</reference>
<dbReference type="Gene3D" id="2.30.110.10">
    <property type="entry name" value="Electron Transport, Fmn-binding Protein, Chain A"/>
    <property type="match status" value="1"/>
</dbReference>
<gene>
    <name evidence="3" type="ORF">GCM10023322_10620</name>
</gene>
<dbReference type="Pfam" id="PF01243">
    <property type="entry name" value="PNPOx_N"/>
    <property type="match status" value="1"/>
</dbReference>
<dbReference type="PANTHER" id="PTHR35176">
    <property type="entry name" value="HEME OXYGENASE HI_0854-RELATED"/>
    <property type="match status" value="1"/>
</dbReference>
<comment type="caution">
    <text evidence="3">The sequence shown here is derived from an EMBL/GenBank/DDBJ whole genome shotgun (WGS) entry which is preliminary data.</text>
</comment>
<feature type="domain" description="Pyridoxamine 5'-phosphate oxidase N-terminal" evidence="2">
    <location>
        <begin position="7"/>
        <end position="130"/>
    </location>
</feature>
<dbReference type="InterPro" id="IPR012349">
    <property type="entry name" value="Split_barrel_FMN-bd"/>
</dbReference>
<evidence type="ECO:0000313" key="3">
    <source>
        <dbReference type="EMBL" id="GAA5179786.1"/>
    </source>
</evidence>
<dbReference type="Proteomes" id="UP001501570">
    <property type="component" value="Unassembled WGS sequence"/>
</dbReference>
<evidence type="ECO:0000313" key="4">
    <source>
        <dbReference type="Proteomes" id="UP001501570"/>
    </source>
</evidence>